<name>A0ABQ8F639_9FUNG</name>
<comment type="caution">
    <text evidence="3">The sequence shown here is derived from an EMBL/GenBank/DDBJ whole genome shotgun (WGS) entry which is preliminary data.</text>
</comment>
<feature type="signal peptide" evidence="2">
    <location>
        <begin position="1"/>
        <end position="18"/>
    </location>
</feature>
<accession>A0ABQ8F639</accession>
<reference evidence="3 4" key="1">
    <citation type="submission" date="2021-02" db="EMBL/GenBank/DDBJ databases">
        <title>Variation within the Batrachochytrium salamandrivorans European outbreak.</title>
        <authorList>
            <person name="Kelly M."/>
            <person name="Pasmans F."/>
            <person name="Shea T.P."/>
            <person name="Munoz J.F."/>
            <person name="Carranza S."/>
            <person name="Cuomo C.A."/>
            <person name="Martel A."/>
        </authorList>
    </citation>
    <scope>NUCLEOTIDE SEQUENCE [LARGE SCALE GENOMIC DNA]</scope>
    <source>
        <strain evidence="3 4">AMFP18/2</strain>
    </source>
</reference>
<proteinExistence type="predicted"/>
<feature type="compositionally biased region" description="Low complexity" evidence="1">
    <location>
        <begin position="64"/>
        <end position="94"/>
    </location>
</feature>
<feature type="region of interest" description="Disordered" evidence="1">
    <location>
        <begin position="44"/>
        <end position="94"/>
    </location>
</feature>
<protein>
    <submittedName>
        <fullName evidence="3">Uncharacterized protein</fullName>
    </submittedName>
</protein>
<evidence type="ECO:0000313" key="3">
    <source>
        <dbReference type="EMBL" id="KAH6592898.1"/>
    </source>
</evidence>
<keyword evidence="4" id="KW-1185">Reference proteome</keyword>
<organism evidence="3 4">
    <name type="scientific">Batrachochytrium salamandrivorans</name>
    <dbReference type="NCBI Taxonomy" id="1357716"/>
    <lineage>
        <taxon>Eukaryota</taxon>
        <taxon>Fungi</taxon>
        <taxon>Fungi incertae sedis</taxon>
        <taxon>Chytridiomycota</taxon>
        <taxon>Chytridiomycota incertae sedis</taxon>
        <taxon>Chytridiomycetes</taxon>
        <taxon>Rhizophydiales</taxon>
        <taxon>Rhizophydiales incertae sedis</taxon>
        <taxon>Batrachochytrium</taxon>
    </lineage>
</organism>
<gene>
    <name evidence="3" type="ORF">BASA50_007736</name>
</gene>
<feature type="chain" id="PRO_5045356343" evidence="2">
    <location>
        <begin position="19"/>
        <end position="339"/>
    </location>
</feature>
<dbReference type="Proteomes" id="UP001648503">
    <property type="component" value="Unassembled WGS sequence"/>
</dbReference>
<evidence type="ECO:0000313" key="4">
    <source>
        <dbReference type="Proteomes" id="UP001648503"/>
    </source>
</evidence>
<sequence length="339" mass="37761">MRVDIGIVLSVLSFSALAKVIPNDDSHGPLLVRRAVGPDTTDLLWKRADGDDEQGPSPMDSDIGAEAGDSNNAEAGASASSDDSSSNQPSGSGELSELYQLLDPTDEPRWPFGGHALTQRPKYILQSDEESIKTVIEKVTEVFEGENKDEFISKIEAVLTIVLNSIRVFLAEYDSKATAPFLLFIPEGTTDQQSLTKEMDGIQTDGMRYVKELLGIVEDSIYLITQDPRNAIYGLRRIGCHTAHMRNFIVRMYYSRYATLFSKVENPENRAYVDVTESYIRQVWSDWNRVSKLLDKIKGMVNNGMIKPKPVPSIFSSLMSNIRWLLGINDEPPTDTTTD</sequence>
<evidence type="ECO:0000256" key="2">
    <source>
        <dbReference type="SAM" id="SignalP"/>
    </source>
</evidence>
<dbReference type="EMBL" id="JAFCIX010000365">
    <property type="protein sequence ID" value="KAH6592898.1"/>
    <property type="molecule type" value="Genomic_DNA"/>
</dbReference>
<keyword evidence="2" id="KW-0732">Signal</keyword>
<evidence type="ECO:0000256" key="1">
    <source>
        <dbReference type="SAM" id="MobiDB-lite"/>
    </source>
</evidence>